<dbReference type="Gene3D" id="1.10.260.40">
    <property type="entry name" value="lambda repressor-like DNA-binding domains"/>
    <property type="match status" value="1"/>
</dbReference>
<gene>
    <name evidence="5" type="ORF">ACFFN0_05760</name>
</gene>
<evidence type="ECO:0000313" key="6">
    <source>
        <dbReference type="Proteomes" id="UP001589613"/>
    </source>
</evidence>
<feature type="domain" description="HTH cro/C1-type" evidence="4">
    <location>
        <begin position="15"/>
        <end position="72"/>
    </location>
</feature>
<keyword evidence="1 3" id="KW-0853">WD repeat</keyword>
<evidence type="ECO:0000259" key="4">
    <source>
        <dbReference type="PROSITE" id="PS50943"/>
    </source>
</evidence>
<accession>A0ABV5V160</accession>
<name>A0ABV5V160_9MICO</name>
<dbReference type="Pfam" id="PF13560">
    <property type="entry name" value="HTH_31"/>
    <property type="match status" value="1"/>
</dbReference>
<dbReference type="PROSITE" id="PS50082">
    <property type="entry name" value="WD_REPEATS_2"/>
    <property type="match status" value="2"/>
</dbReference>
<feature type="repeat" description="WD" evidence="3">
    <location>
        <begin position="1166"/>
        <end position="1198"/>
    </location>
</feature>
<dbReference type="PROSITE" id="PS50943">
    <property type="entry name" value="HTH_CROC1"/>
    <property type="match status" value="1"/>
</dbReference>
<dbReference type="SUPFAM" id="SSF52540">
    <property type="entry name" value="P-loop containing nucleoside triphosphate hydrolases"/>
    <property type="match status" value="1"/>
</dbReference>
<dbReference type="InterPro" id="IPR027417">
    <property type="entry name" value="P-loop_NTPase"/>
</dbReference>
<evidence type="ECO:0000256" key="1">
    <source>
        <dbReference type="ARBA" id="ARBA00022574"/>
    </source>
</evidence>
<dbReference type="InterPro" id="IPR015943">
    <property type="entry name" value="WD40/YVTN_repeat-like_dom_sf"/>
</dbReference>
<dbReference type="SUPFAM" id="SSF50998">
    <property type="entry name" value="Quinoprotein alcohol dehydrogenase-like"/>
    <property type="match status" value="1"/>
</dbReference>
<keyword evidence="6" id="KW-1185">Reference proteome</keyword>
<dbReference type="Proteomes" id="UP001589613">
    <property type="component" value="Unassembled WGS sequence"/>
</dbReference>
<dbReference type="SUPFAM" id="SSF47413">
    <property type="entry name" value="lambda repressor-like DNA-binding domains"/>
    <property type="match status" value="1"/>
</dbReference>
<dbReference type="PROSITE" id="PS50294">
    <property type="entry name" value="WD_REPEATS_REGION"/>
    <property type="match status" value="1"/>
</dbReference>
<dbReference type="InterPro" id="IPR036322">
    <property type="entry name" value="WD40_repeat_dom_sf"/>
</dbReference>
<dbReference type="Gene3D" id="2.130.10.10">
    <property type="entry name" value="YVTN repeat-like/Quinoprotein amine dehydrogenase"/>
    <property type="match status" value="4"/>
</dbReference>
<dbReference type="RefSeq" id="WP_181409421.1">
    <property type="nucleotide sequence ID" value="NZ_JBHMAX010000012.1"/>
</dbReference>
<evidence type="ECO:0000256" key="2">
    <source>
        <dbReference type="ARBA" id="ARBA00022737"/>
    </source>
</evidence>
<dbReference type="Pfam" id="PF00400">
    <property type="entry name" value="WD40"/>
    <property type="match status" value="1"/>
</dbReference>
<dbReference type="SMART" id="SM00530">
    <property type="entry name" value="HTH_XRE"/>
    <property type="match status" value="1"/>
</dbReference>
<dbReference type="EMBL" id="JBHMAX010000012">
    <property type="protein sequence ID" value="MFB9731542.1"/>
    <property type="molecule type" value="Genomic_DNA"/>
</dbReference>
<protein>
    <submittedName>
        <fullName evidence="5">Helix-turn-helix domain-containing protein</fullName>
    </submittedName>
</protein>
<keyword evidence="2" id="KW-0677">Repeat</keyword>
<reference evidence="5 6" key="1">
    <citation type="submission" date="2024-09" db="EMBL/GenBank/DDBJ databases">
        <authorList>
            <person name="Sun Q."/>
            <person name="Mori K."/>
        </authorList>
    </citation>
    <scope>NUCLEOTIDE SEQUENCE [LARGE SCALE GENOMIC DNA]</scope>
    <source>
        <strain evidence="5 6">JCM 12763</strain>
    </source>
</reference>
<evidence type="ECO:0000313" key="5">
    <source>
        <dbReference type="EMBL" id="MFB9731542.1"/>
    </source>
</evidence>
<dbReference type="Pfam" id="PF20703">
    <property type="entry name" value="nSTAND1"/>
    <property type="match status" value="1"/>
</dbReference>
<dbReference type="InterPro" id="IPR049052">
    <property type="entry name" value="nSTAND1"/>
</dbReference>
<dbReference type="SUPFAM" id="SSF50978">
    <property type="entry name" value="WD40 repeat-like"/>
    <property type="match status" value="1"/>
</dbReference>
<feature type="repeat" description="WD" evidence="3">
    <location>
        <begin position="758"/>
        <end position="792"/>
    </location>
</feature>
<sequence>MAAAPLTAEEFGAALTALRHEARLSVRQVAARSGIPASTLGDYFAGRRLPPWNRPEVLRGILEACGVPAGEVPAWEQRLWEMRTRPAPPAARRAPWLGLESYGVEDADLFFGREQERAELGDAVLTALADRATVAVVGPSGAGKSSLLGAGLSDLGGDVDVRRITPGALPVDLLVDTLPPPAAHDQACVVVVDQLEELFTLGHDRVVQHRFLELLGRWLRHGDVSGPATGDDDGAAAPGRRAVVVGLRADHYGTAAEHPLLLRALRDRQVLVGPPGRTELHAVITGPARLVGLDLQDGLVDLILAEALGHGHASQVLPHLSHLLRSMWAESDRRELTRDHYDRVGGFRGSLVRWADAVVDALPDEDRRTARRLLLRLVGVQQGQAPSRRWAAREELQALGARAQDVLEHLSDRRLVVLEDDRASLSHEVLLVDWPLMDRWIRERGGALQVRDRVAARRADWVEAGRDPALLLTGSQLAVAEDWLAEHREDATPEEVDFVEASARREQDVAAGRERAHRRTRRLLAATTVLAVATAGLSVAAVSSRQEIQVQRDEARSRQVANLAVSLREEHPATAAQFAVSAHALRPTREAVVAVLDAAAGPRLTRHLDGAGVNRGDVAPDGSWVALGAADGSVRTAALTDDGLAEPSAPINVLTEQTSPTTGVADLVVTPDGAAVVATAGPDGLRLVDVADPARPRDAGTLVVPAAGDPGYAVAVDVRPVGDGQLLVAGAGAQVLAWTRPAVDEDDPAGGWEQAEVVADHGRPVVDLAMAPDGLLAVTLGDDGTAVLWRVEEDAWERLDDVLVDPDGRLQHRVELSPDGATAAVVGRDKTLRLFAVGDGELEPEGEARAFASYVNDVEFAPDGEQLVAVGSAGEVHLWRRGPGGWDTTTWDVPAASVATAAPNVSVVALDDGRWFVAPENDEWFLWDTTGPVPVRHGDGVFTTRAAADGDLLLVAAGAGDGRLVLYDTTDDPRRPRQVSAVRAPEGEAFSGAADLGPAGTVMVGGTIADRVLAYDVRDPADPVTVLDDDLTGGRVEEADRKIVEMVAFDSAGSTLVAGGDNGWISWYDVDQERATVELAGRADTGGLVYAVAHSVHDVAVVGQVGRTRLWSTRSGELLGDLETPGAVLGLDLDPADEHLVAVGAGREVTVWDVREPASPVLVDTLTGPGSEVYNVQYSSDGTRLAAASQDGRLWVWDRTDDGWADPLALDAAQTRLFAVGWGAGDEVLYAGGNLGEVRIWDTDVDRARSWICRTTGVPLTEQEWADRLPGVPWTVPCEES</sequence>
<dbReference type="InterPro" id="IPR011047">
    <property type="entry name" value="Quinoprotein_ADH-like_sf"/>
</dbReference>
<dbReference type="InterPro" id="IPR010982">
    <property type="entry name" value="Lambda_DNA-bd_dom_sf"/>
</dbReference>
<dbReference type="SMART" id="SM00320">
    <property type="entry name" value="WD40"/>
    <property type="match status" value="10"/>
</dbReference>
<organism evidence="5 6">
    <name type="scientific">Ornithinimicrobium kibberense</name>
    <dbReference type="NCBI Taxonomy" id="282060"/>
    <lineage>
        <taxon>Bacteria</taxon>
        <taxon>Bacillati</taxon>
        <taxon>Actinomycetota</taxon>
        <taxon>Actinomycetes</taxon>
        <taxon>Micrococcales</taxon>
        <taxon>Ornithinimicrobiaceae</taxon>
        <taxon>Ornithinimicrobium</taxon>
    </lineage>
</organism>
<evidence type="ECO:0000256" key="3">
    <source>
        <dbReference type="PROSITE-ProRule" id="PRU00221"/>
    </source>
</evidence>
<dbReference type="CDD" id="cd00093">
    <property type="entry name" value="HTH_XRE"/>
    <property type="match status" value="1"/>
</dbReference>
<dbReference type="InterPro" id="IPR001387">
    <property type="entry name" value="Cro/C1-type_HTH"/>
</dbReference>
<dbReference type="PANTHER" id="PTHR19848">
    <property type="entry name" value="WD40 REPEAT PROTEIN"/>
    <property type="match status" value="1"/>
</dbReference>
<proteinExistence type="predicted"/>
<dbReference type="PANTHER" id="PTHR19848:SF8">
    <property type="entry name" value="F-BOX AND WD REPEAT DOMAIN CONTAINING 7"/>
    <property type="match status" value="1"/>
</dbReference>
<comment type="caution">
    <text evidence="5">The sequence shown here is derived from an EMBL/GenBank/DDBJ whole genome shotgun (WGS) entry which is preliminary data.</text>
</comment>
<dbReference type="InterPro" id="IPR001680">
    <property type="entry name" value="WD40_rpt"/>
</dbReference>